<comment type="catalytic activity">
    <reaction evidence="5">
        <text>(sulfur carrier)-H + L-cysteine = (sulfur carrier)-SH + L-alanine</text>
        <dbReference type="Rhea" id="RHEA:43892"/>
        <dbReference type="Rhea" id="RHEA-COMP:14737"/>
        <dbReference type="Rhea" id="RHEA-COMP:14739"/>
        <dbReference type="ChEBI" id="CHEBI:29917"/>
        <dbReference type="ChEBI" id="CHEBI:35235"/>
        <dbReference type="ChEBI" id="CHEBI:57972"/>
        <dbReference type="ChEBI" id="CHEBI:64428"/>
        <dbReference type="EC" id="2.8.1.7"/>
    </reaction>
</comment>
<keyword evidence="8" id="KW-0808">Transferase</keyword>
<dbReference type="EMBL" id="LR134523">
    <property type="protein sequence ID" value="VEJ36111.1"/>
    <property type="molecule type" value="Genomic_DNA"/>
</dbReference>
<evidence type="ECO:0000259" key="7">
    <source>
        <dbReference type="Pfam" id="PF00266"/>
    </source>
</evidence>
<evidence type="ECO:0000256" key="6">
    <source>
        <dbReference type="RuleBase" id="RU004504"/>
    </source>
</evidence>
<organism evidence="8 9">
    <name type="scientific">Aedoeadaptatus ivorii</name>
    <dbReference type="NCBI Taxonomy" id="54006"/>
    <lineage>
        <taxon>Bacteria</taxon>
        <taxon>Bacillati</taxon>
        <taxon>Bacillota</taxon>
        <taxon>Tissierellia</taxon>
        <taxon>Tissierellales</taxon>
        <taxon>Peptoniphilaceae</taxon>
        <taxon>Aedoeadaptatus</taxon>
    </lineage>
</organism>
<dbReference type="InterPro" id="IPR015424">
    <property type="entry name" value="PyrdxlP-dep_Trfase"/>
</dbReference>
<proteinExistence type="inferred from homology"/>
<protein>
    <recommendedName>
        <fullName evidence="3">cysteine desulfurase</fullName>
        <ecNumber evidence="3">2.8.1.7</ecNumber>
    </recommendedName>
</protein>
<dbReference type="RefSeq" id="WP_126465955.1">
    <property type="nucleotide sequence ID" value="NZ_JAUSWF010000007.1"/>
</dbReference>
<evidence type="ECO:0000256" key="1">
    <source>
        <dbReference type="ARBA" id="ARBA00001933"/>
    </source>
</evidence>
<dbReference type="Proteomes" id="UP000269544">
    <property type="component" value="Chromosome"/>
</dbReference>
<evidence type="ECO:0000256" key="2">
    <source>
        <dbReference type="ARBA" id="ARBA00010447"/>
    </source>
</evidence>
<evidence type="ECO:0000256" key="5">
    <source>
        <dbReference type="ARBA" id="ARBA00050776"/>
    </source>
</evidence>
<feature type="domain" description="Aminotransferase class V" evidence="7">
    <location>
        <begin position="2"/>
        <end position="363"/>
    </location>
</feature>
<dbReference type="InterPro" id="IPR020578">
    <property type="entry name" value="Aminotrans_V_PyrdxlP_BS"/>
</dbReference>
<dbReference type="PANTHER" id="PTHR43586">
    <property type="entry name" value="CYSTEINE DESULFURASE"/>
    <property type="match status" value="1"/>
</dbReference>
<gene>
    <name evidence="8" type="primary">csd_1</name>
    <name evidence="8" type="ORF">NCTC13079_01307</name>
</gene>
<sequence length="375" mass="40029">MIYMDNAATTRSKPPEVAREICTALSSQGNSGRGSGESALAAARKIFQTRLLLAELFGAKSPKRIAFCMNATEALNEAIYGTLGAEDHVITTVTEHNSVLRPLYRLDCGIDFLPVDEEGIVDLSRLESGRKDNTRAVIVNHASNVTGNIADISAVGAFCRRHDLLCIVDASQTAGAVPIDVEKAGIDILAFTGHKSLFGPQGTGGIYVREGVRVSPLKVGGSGIDSYNKAHPSAMPEALEAGTQNGHGIAGLYGALTYLKRTGIERIRARESALVARFLEGIENIPNIAIYGSRNVEKKTAVVSVNVGDYTSSKVGEILESDYGIITRTGAHCAPLMHEALGTRDRGAVRFSFTHFNTEDEIDTAIRALSEIAGR</sequence>
<dbReference type="PIRSF" id="PIRSF005572">
    <property type="entry name" value="NifS"/>
    <property type="match status" value="1"/>
</dbReference>
<name>A0A448V2U8_9FIRM</name>
<dbReference type="InterPro" id="IPR015421">
    <property type="entry name" value="PyrdxlP-dep_Trfase_major"/>
</dbReference>
<evidence type="ECO:0000313" key="8">
    <source>
        <dbReference type="EMBL" id="VEJ36111.1"/>
    </source>
</evidence>
<dbReference type="SUPFAM" id="SSF53383">
    <property type="entry name" value="PLP-dependent transferases"/>
    <property type="match status" value="1"/>
</dbReference>
<accession>A0A448V2U8</accession>
<keyword evidence="9" id="KW-1185">Reference proteome</keyword>
<dbReference type="PROSITE" id="PS00595">
    <property type="entry name" value="AA_TRANSFER_CLASS_5"/>
    <property type="match status" value="1"/>
</dbReference>
<evidence type="ECO:0000256" key="3">
    <source>
        <dbReference type="ARBA" id="ARBA00012239"/>
    </source>
</evidence>
<reference evidence="8 9" key="1">
    <citation type="submission" date="2018-12" db="EMBL/GenBank/DDBJ databases">
        <authorList>
            <consortium name="Pathogen Informatics"/>
        </authorList>
    </citation>
    <scope>NUCLEOTIDE SEQUENCE [LARGE SCALE GENOMIC DNA]</scope>
    <source>
        <strain evidence="8 9">NCTC13079</strain>
    </source>
</reference>
<dbReference type="InterPro" id="IPR015422">
    <property type="entry name" value="PyrdxlP-dep_Trfase_small"/>
</dbReference>
<dbReference type="InterPro" id="IPR000192">
    <property type="entry name" value="Aminotrans_V_dom"/>
</dbReference>
<evidence type="ECO:0000313" key="9">
    <source>
        <dbReference type="Proteomes" id="UP000269544"/>
    </source>
</evidence>
<dbReference type="KEGG" id="piv:NCTC13079_01307"/>
<dbReference type="InterPro" id="IPR010969">
    <property type="entry name" value="Cys_dSase-rel_unknwn_funct"/>
</dbReference>
<dbReference type="Pfam" id="PF00266">
    <property type="entry name" value="Aminotran_5"/>
    <property type="match status" value="1"/>
</dbReference>
<dbReference type="PANTHER" id="PTHR43586:SF4">
    <property type="entry name" value="ISOPENICILLIN N EPIMERASE"/>
    <property type="match status" value="1"/>
</dbReference>
<dbReference type="AlphaFoldDB" id="A0A448V2U8"/>
<dbReference type="EC" id="2.8.1.7" evidence="3"/>
<comment type="similarity">
    <text evidence="2">Belongs to the class-V pyridoxal-phosphate-dependent aminotransferase family. Csd subfamily.</text>
</comment>
<keyword evidence="4" id="KW-0663">Pyridoxal phosphate</keyword>
<comment type="cofactor">
    <cofactor evidence="1 6">
        <name>pyridoxal 5'-phosphate</name>
        <dbReference type="ChEBI" id="CHEBI:597326"/>
    </cofactor>
</comment>
<dbReference type="InterPro" id="IPR016454">
    <property type="entry name" value="Cysteine_dSase"/>
</dbReference>
<dbReference type="Gene3D" id="3.40.640.10">
    <property type="entry name" value="Type I PLP-dependent aspartate aminotransferase-like (Major domain)"/>
    <property type="match status" value="1"/>
</dbReference>
<dbReference type="OrthoDB" id="9804366at2"/>
<dbReference type="Gene3D" id="3.90.1150.10">
    <property type="entry name" value="Aspartate Aminotransferase, domain 1"/>
    <property type="match status" value="1"/>
</dbReference>
<dbReference type="NCBIfam" id="TIGR01977">
    <property type="entry name" value="am_tr_V_EF2568"/>
    <property type="match status" value="1"/>
</dbReference>
<dbReference type="GO" id="GO:0031071">
    <property type="term" value="F:cysteine desulfurase activity"/>
    <property type="evidence" value="ECO:0007669"/>
    <property type="project" value="UniProtKB-EC"/>
</dbReference>
<evidence type="ECO:0000256" key="4">
    <source>
        <dbReference type="ARBA" id="ARBA00022898"/>
    </source>
</evidence>